<dbReference type="SUPFAM" id="SSF56935">
    <property type="entry name" value="Porins"/>
    <property type="match status" value="1"/>
</dbReference>
<comment type="caution">
    <text evidence="2">The sequence shown here is derived from an EMBL/GenBank/DDBJ whole genome shotgun (WGS) entry which is preliminary data.</text>
</comment>
<evidence type="ECO:0000313" key="3">
    <source>
        <dbReference type="Proteomes" id="UP000785783"/>
    </source>
</evidence>
<dbReference type="EMBL" id="JADHOK010000014">
    <property type="protein sequence ID" value="MBL6761466.1"/>
    <property type="molecule type" value="Genomic_DNA"/>
</dbReference>
<reference evidence="2" key="1">
    <citation type="submission" date="2020-10" db="EMBL/GenBank/DDBJ databases">
        <title>Microbiome of the Black Sea water column analyzed by genome centric metagenomics.</title>
        <authorList>
            <person name="Cabello-Yeves P.J."/>
            <person name="Callieri C."/>
            <person name="Picazo A."/>
            <person name="Mehrshad M."/>
            <person name="Haro-Moreno J.M."/>
            <person name="Roda-Garcia J."/>
            <person name="Dzembekova N."/>
            <person name="Slabakova V."/>
            <person name="Slabakova N."/>
            <person name="Moncheva S."/>
            <person name="Rodriguez-Valera F."/>
        </authorList>
    </citation>
    <scope>NUCLEOTIDE SEQUENCE</scope>
    <source>
        <strain evidence="2">BS307-5m-G5</strain>
    </source>
</reference>
<sequence>MPHHPRLISTTLALALCATPAFALDIDFEGNVELELRHFPRESKTAAGALDPQREQDFTALAGELELGLFSPSGAHAVILKPFARIDQHDHERSHADLREAKYRYVNGPLEVSIGADKVFWGVTEFLHLVDIINQTDNVESVDGEQKLGQIMLRASYASRYGTLTAFHLPHFRIRQYTDPVSGRPNAGFTVDDSTTHFETGETGAAARRVSDYALRYQNSFGPFDVGLSWFDGTAREPQLLATGQTRADNGLPIVQAYYAELTQAGLDAQATLGPWLLKLEVTNTTENRKLPDPLAGGRPTLRMDVEEVEITRATGGIEYTFYNLFNSGTDLGLVAEYMYDEREEDAPHPFGNDFGLGLRWTANDPQSTAILIGGLIDHNTDSTSVSLEAERRIGRNFKAILEARFQDKVGEGDTFAAAVADEDSVRFRLAYYF</sequence>
<proteinExistence type="predicted"/>
<dbReference type="AlphaFoldDB" id="A0A937HMJ1"/>
<gene>
    <name evidence="2" type="ORF">ISQ19_02090</name>
</gene>
<accession>A0A937HMJ1</accession>
<evidence type="ECO:0000256" key="1">
    <source>
        <dbReference type="SAM" id="SignalP"/>
    </source>
</evidence>
<dbReference type="Proteomes" id="UP000785783">
    <property type="component" value="Unassembled WGS sequence"/>
</dbReference>
<protein>
    <recommendedName>
        <fullName evidence="4">Alginate export domain-containing protein</fullName>
    </recommendedName>
</protein>
<feature type="signal peptide" evidence="1">
    <location>
        <begin position="1"/>
        <end position="23"/>
    </location>
</feature>
<organism evidence="2 3">
    <name type="scientific">PS1 clade bacterium</name>
    <dbReference type="NCBI Taxonomy" id="2175152"/>
    <lineage>
        <taxon>Bacteria</taxon>
        <taxon>Pseudomonadati</taxon>
        <taxon>Pseudomonadota</taxon>
        <taxon>Alphaproteobacteria</taxon>
        <taxon>PS1 clade</taxon>
    </lineage>
</organism>
<feature type="chain" id="PRO_5038010950" description="Alginate export domain-containing protein" evidence="1">
    <location>
        <begin position="24"/>
        <end position="434"/>
    </location>
</feature>
<evidence type="ECO:0008006" key="4">
    <source>
        <dbReference type="Google" id="ProtNLM"/>
    </source>
</evidence>
<name>A0A937HMJ1_9PROT</name>
<keyword evidence="1" id="KW-0732">Signal</keyword>
<evidence type="ECO:0000313" key="2">
    <source>
        <dbReference type="EMBL" id="MBL6761466.1"/>
    </source>
</evidence>